<evidence type="ECO:0000256" key="1">
    <source>
        <dbReference type="SAM" id="Phobius"/>
    </source>
</evidence>
<proteinExistence type="predicted"/>
<evidence type="ECO:0000313" key="3">
    <source>
        <dbReference type="Proteomes" id="UP001279734"/>
    </source>
</evidence>
<dbReference type="EMBL" id="BSYO01000026">
    <property type="protein sequence ID" value="GMH23486.1"/>
    <property type="molecule type" value="Genomic_DNA"/>
</dbReference>
<keyword evidence="1" id="KW-0472">Membrane</keyword>
<accession>A0AAD3T6H1</accession>
<keyword evidence="1" id="KW-0812">Transmembrane</keyword>
<protein>
    <submittedName>
        <fullName evidence="2">Uncharacterized protein</fullName>
    </submittedName>
</protein>
<dbReference type="AlphaFoldDB" id="A0AAD3T6H1"/>
<dbReference type="Proteomes" id="UP001279734">
    <property type="component" value="Unassembled WGS sequence"/>
</dbReference>
<reference evidence="2" key="1">
    <citation type="submission" date="2023-05" db="EMBL/GenBank/DDBJ databases">
        <title>Nepenthes gracilis genome sequencing.</title>
        <authorList>
            <person name="Fukushima K."/>
        </authorList>
    </citation>
    <scope>NUCLEOTIDE SEQUENCE</scope>
    <source>
        <strain evidence="2">SING2019-196</strain>
    </source>
</reference>
<evidence type="ECO:0000313" key="2">
    <source>
        <dbReference type="EMBL" id="GMH23486.1"/>
    </source>
</evidence>
<name>A0AAD3T6H1_NEPGR</name>
<keyword evidence="1" id="KW-1133">Transmembrane helix</keyword>
<gene>
    <name evidence="2" type="ORF">Nepgr_025329</name>
</gene>
<feature type="transmembrane region" description="Helical" evidence="1">
    <location>
        <begin position="25"/>
        <end position="43"/>
    </location>
</feature>
<comment type="caution">
    <text evidence="2">The sequence shown here is derived from an EMBL/GenBank/DDBJ whole genome shotgun (WGS) entry which is preliminary data.</text>
</comment>
<keyword evidence="3" id="KW-1185">Reference proteome</keyword>
<sequence length="107" mass="12254">MNAKLLNLTLNSQVDHWWQKDSGHIAGFMLYCLYCFCSFVFNLPGSLPDLISQPIEYGSCPWFDRTWVKRAALCLSMSGRPLSIFLRQSKGSMTLKGCWRLNSSVLR</sequence>
<organism evidence="2 3">
    <name type="scientific">Nepenthes gracilis</name>
    <name type="common">Slender pitcher plant</name>
    <dbReference type="NCBI Taxonomy" id="150966"/>
    <lineage>
        <taxon>Eukaryota</taxon>
        <taxon>Viridiplantae</taxon>
        <taxon>Streptophyta</taxon>
        <taxon>Embryophyta</taxon>
        <taxon>Tracheophyta</taxon>
        <taxon>Spermatophyta</taxon>
        <taxon>Magnoliopsida</taxon>
        <taxon>eudicotyledons</taxon>
        <taxon>Gunneridae</taxon>
        <taxon>Pentapetalae</taxon>
        <taxon>Caryophyllales</taxon>
        <taxon>Nepenthaceae</taxon>
        <taxon>Nepenthes</taxon>
    </lineage>
</organism>